<comment type="caution">
    <text evidence="3">The sequence shown here is derived from an EMBL/GenBank/DDBJ whole genome shotgun (WGS) entry which is preliminary data.</text>
</comment>
<evidence type="ECO:0000256" key="1">
    <source>
        <dbReference type="SAM" id="MobiDB-lite"/>
    </source>
</evidence>
<evidence type="ECO:0000256" key="2">
    <source>
        <dbReference type="SAM" id="Phobius"/>
    </source>
</evidence>
<dbReference type="Proteomes" id="UP000886723">
    <property type="component" value="Unassembled WGS sequence"/>
</dbReference>
<name>A0A9D1NXM3_9FIRM</name>
<feature type="transmembrane region" description="Helical" evidence="2">
    <location>
        <begin position="6"/>
        <end position="25"/>
    </location>
</feature>
<dbReference type="AlphaFoldDB" id="A0A9D1NXM3"/>
<evidence type="ECO:0008006" key="5">
    <source>
        <dbReference type="Google" id="ProtNLM"/>
    </source>
</evidence>
<protein>
    <recommendedName>
        <fullName evidence="5">Type II secretion system protein G</fullName>
    </recommendedName>
</protein>
<evidence type="ECO:0000313" key="3">
    <source>
        <dbReference type="EMBL" id="HIV14121.1"/>
    </source>
</evidence>
<evidence type="ECO:0000313" key="4">
    <source>
        <dbReference type="Proteomes" id="UP000886723"/>
    </source>
</evidence>
<reference evidence="3" key="2">
    <citation type="journal article" date="2021" name="PeerJ">
        <title>Extensive microbial diversity within the chicken gut microbiome revealed by metagenomics and culture.</title>
        <authorList>
            <person name="Gilroy R."/>
            <person name="Ravi A."/>
            <person name="Getino M."/>
            <person name="Pursley I."/>
            <person name="Horton D.L."/>
            <person name="Alikhan N.F."/>
            <person name="Baker D."/>
            <person name="Gharbi K."/>
            <person name="Hall N."/>
            <person name="Watson M."/>
            <person name="Adriaenssens E.M."/>
            <person name="Foster-Nyarko E."/>
            <person name="Jarju S."/>
            <person name="Secka A."/>
            <person name="Antonio M."/>
            <person name="Oren A."/>
            <person name="Chaudhuri R.R."/>
            <person name="La Ragione R."/>
            <person name="Hildebrand F."/>
            <person name="Pallen M.J."/>
        </authorList>
    </citation>
    <scope>NUCLEOTIDE SEQUENCE</scope>
    <source>
        <strain evidence="3">ChiBcec2-4451</strain>
    </source>
</reference>
<accession>A0A9D1NXM3</accession>
<gene>
    <name evidence="3" type="ORF">IAA63_13430</name>
</gene>
<keyword evidence="2" id="KW-1133">Transmembrane helix</keyword>
<dbReference type="EMBL" id="DVON01000283">
    <property type="protein sequence ID" value="HIV14121.1"/>
    <property type="molecule type" value="Genomic_DNA"/>
</dbReference>
<organism evidence="3 4">
    <name type="scientific">Candidatus Pullilachnospira stercoravium</name>
    <dbReference type="NCBI Taxonomy" id="2840913"/>
    <lineage>
        <taxon>Bacteria</taxon>
        <taxon>Bacillati</taxon>
        <taxon>Bacillota</taxon>
        <taxon>Clostridia</taxon>
        <taxon>Lachnospirales</taxon>
        <taxon>Lachnospiraceae</taxon>
        <taxon>Lachnospiraceae incertae sedis</taxon>
        <taxon>Candidatus Pullilachnospira</taxon>
    </lineage>
</organism>
<keyword evidence="2" id="KW-0472">Membrane</keyword>
<proteinExistence type="predicted"/>
<keyword evidence="2" id="KW-0812">Transmembrane</keyword>
<reference evidence="3" key="1">
    <citation type="submission" date="2020-10" db="EMBL/GenBank/DDBJ databases">
        <authorList>
            <person name="Gilroy R."/>
        </authorList>
    </citation>
    <scope>NUCLEOTIDE SEQUENCE</scope>
    <source>
        <strain evidence="3">ChiBcec2-4451</strain>
    </source>
</reference>
<sequence length="172" mass="19382">MQVWQLLLIIVVVVAAVLAVLYFLGKRAEKKQNEQQEQIEAAKQTVSMLIIDKKRLPINKSGLPQMVIDQTPRLMRRTKLPIVKAKIGPRIMVLVADERVYDLIPLKKEVKATVSGIYITEVRGVRGALEAPPKKQKFFARMRSRLLSYADSKNASKKEATSKNTGKSKGKK</sequence>
<feature type="region of interest" description="Disordered" evidence="1">
    <location>
        <begin position="150"/>
        <end position="172"/>
    </location>
</feature>